<reference evidence="9 10" key="1">
    <citation type="journal article" date="2016" name="Proc. Natl. Acad. Sci. U.S.A.">
        <title>Lipid metabolic changes in an early divergent fungus govern the establishment of a mutualistic symbiosis with endobacteria.</title>
        <authorList>
            <person name="Lastovetsky O.A."/>
            <person name="Gaspar M.L."/>
            <person name="Mondo S.J."/>
            <person name="LaButti K.M."/>
            <person name="Sandor L."/>
            <person name="Grigoriev I.V."/>
            <person name="Henry S.A."/>
            <person name="Pawlowska T.E."/>
        </authorList>
    </citation>
    <scope>NUCLEOTIDE SEQUENCE [LARGE SCALE GENOMIC DNA]</scope>
    <source>
        <strain evidence="9 10">ATCC 11559</strain>
    </source>
</reference>
<dbReference type="PROSITE" id="PS50939">
    <property type="entry name" value="CYTOCHROME_B561"/>
    <property type="match status" value="1"/>
</dbReference>
<evidence type="ECO:0000256" key="1">
    <source>
        <dbReference type="ARBA" id="ARBA00004370"/>
    </source>
</evidence>
<name>A0A1X0S170_RHIZD</name>
<dbReference type="PANTHER" id="PTHR47797">
    <property type="entry name" value="DEHYDROGENASE, PUTATIVE (AFU_ORTHOLOGUE AFUA_8G05805)-RELATED"/>
    <property type="match status" value="1"/>
</dbReference>
<feature type="domain" description="Cytochrome b561" evidence="8">
    <location>
        <begin position="1"/>
        <end position="175"/>
    </location>
</feature>
<evidence type="ECO:0000256" key="6">
    <source>
        <dbReference type="ARBA" id="ARBA00023136"/>
    </source>
</evidence>
<dbReference type="EMBL" id="KV921343">
    <property type="protein sequence ID" value="ORE17898.1"/>
    <property type="molecule type" value="Genomic_DNA"/>
</dbReference>
<dbReference type="Proteomes" id="UP000242381">
    <property type="component" value="Unassembled WGS sequence"/>
</dbReference>
<feature type="transmembrane region" description="Helical" evidence="7">
    <location>
        <begin position="124"/>
        <end position="144"/>
    </location>
</feature>
<dbReference type="PANTHER" id="PTHR47797:SF3">
    <property type="entry name" value="CYTOCHROME B561 DOMAIN-CONTAINING PROTEIN"/>
    <property type="match status" value="1"/>
</dbReference>
<proteinExistence type="predicted"/>
<feature type="transmembrane region" description="Helical" evidence="7">
    <location>
        <begin position="79"/>
        <end position="103"/>
    </location>
</feature>
<dbReference type="OMA" id="EHKTHPE"/>
<dbReference type="CDD" id="cd08760">
    <property type="entry name" value="Cyt_b561_FRRS1_like"/>
    <property type="match status" value="1"/>
</dbReference>
<dbReference type="InterPro" id="IPR006593">
    <property type="entry name" value="Cyt_b561/ferric_Rdtase_TM"/>
</dbReference>
<dbReference type="VEuPathDB" id="FungiDB:BCV72DRAFT_302183"/>
<evidence type="ECO:0000313" key="9">
    <source>
        <dbReference type="EMBL" id="ORE17898.1"/>
    </source>
</evidence>
<evidence type="ECO:0000256" key="2">
    <source>
        <dbReference type="ARBA" id="ARBA00022448"/>
    </source>
</evidence>
<dbReference type="Gene3D" id="1.20.120.1770">
    <property type="match status" value="1"/>
</dbReference>
<keyword evidence="3 7" id="KW-0812">Transmembrane</keyword>
<keyword evidence="2" id="KW-0813">Transport</keyword>
<evidence type="ECO:0000259" key="8">
    <source>
        <dbReference type="PROSITE" id="PS50939"/>
    </source>
</evidence>
<comment type="subcellular location">
    <subcellularLocation>
        <location evidence="1">Membrane</location>
    </subcellularLocation>
</comment>
<evidence type="ECO:0000313" key="10">
    <source>
        <dbReference type="Proteomes" id="UP000242381"/>
    </source>
</evidence>
<evidence type="ECO:0000256" key="7">
    <source>
        <dbReference type="SAM" id="Phobius"/>
    </source>
</evidence>
<keyword evidence="4" id="KW-0249">Electron transport</keyword>
<accession>A0A1X0S170</accession>
<feature type="transmembrane region" description="Helical" evidence="7">
    <location>
        <begin position="12"/>
        <end position="34"/>
    </location>
</feature>
<dbReference type="GO" id="GO:0016020">
    <property type="term" value="C:membrane"/>
    <property type="evidence" value="ECO:0007669"/>
    <property type="project" value="UniProtKB-SubCell"/>
</dbReference>
<organism evidence="9 10">
    <name type="scientific">Rhizopus microsporus</name>
    <dbReference type="NCBI Taxonomy" id="58291"/>
    <lineage>
        <taxon>Eukaryota</taxon>
        <taxon>Fungi</taxon>
        <taxon>Fungi incertae sedis</taxon>
        <taxon>Mucoromycota</taxon>
        <taxon>Mucoromycotina</taxon>
        <taxon>Mucoromycetes</taxon>
        <taxon>Mucorales</taxon>
        <taxon>Mucorineae</taxon>
        <taxon>Rhizopodaceae</taxon>
        <taxon>Rhizopus</taxon>
    </lineage>
</organism>
<feature type="transmembrane region" description="Helical" evidence="7">
    <location>
        <begin position="46"/>
        <end position="67"/>
    </location>
</feature>
<evidence type="ECO:0000256" key="5">
    <source>
        <dbReference type="ARBA" id="ARBA00022989"/>
    </source>
</evidence>
<protein>
    <recommendedName>
        <fullName evidence="8">Cytochrome b561 domain-containing protein</fullName>
    </recommendedName>
</protein>
<keyword evidence="6 7" id="KW-0472">Membrane</keyword>
<evidence type="ECO:0000256" key="4">
    <source>
        <dbReference type="ARBA" id="ARBA00022982"/>
    </source>
</evidence>
<keyword evidence="5 7" id="KW-1133">Transmembrane helix</keyword>
<sequence>MDQAVRTKLSYIHGGLMAFVWLVAVPLAIAGNMYARKKQLPWGPKFHMAVMAIAVLLPFTASAGLIFNVSGEIKLKPHSMVGTILSLGTWIQIILGVVNHSVFRYRRKHNRLPARRPWNNHVHIWLGRFLAIVALLNVSLGMRIRGASLVVYVLFAIWATFLVVLFLYLTWIKTEKKQTVSYLPDPDKNLKVTDKEDYDKDTLLTNKYGVGYPP</sequence>
<feature type="transmembrane region" description="Helical" evidence="7">
    <location>
        <begin position="150"/>
        <end position="171"/>
    </location>
</feature>
<evidence type="ECO:0000256" key="3">
    <source>
        <dbReference type="ARBA" id="ARBA00022692"/>
    </source>
</evidence>
<gene>
    <name evidence="9" type="ORF">BCV71DRAFT_122996</name>
</gene>
<dbReference type="AlphaFoldDB" id="A0A1X0S170"/>